<dbReference type="Proteomes" id="UP000190188">
    <property type="component" value="Unassembled WGS sequence"/>
</dbReference>
<gene>
    <name evidence="1" type="ORF">BVG16_14235</name>
</gene>
<evidence type="ECO:0000313" key="2">
    <source>
        <dbReference type="Proteomes" id="UP000190188"/>
    </source>
</evidence>
<keyword evidence="1" id="KW-0969">Cilium</keyword>
<dbReference type="RefSeq" id="WP_078499342.1">
    <property type="nucleotide sequence ID" value="NZ_MSZX01000005.1"/>
</dbReference>
<keyword evidence="2" id="KW-1185">Reference proteome</keyword>
<dbReference type="PANTHER" id="PTHR39185:SF1">
    <property type="entry name" value="SWARMING MOTILITY PROTEIN SWRD"/>
    <property type="match status" value="1"/>
</dbReference>
<dbReference type="Pfam" id="PF06289">
    <property type="entry name" value="FlbD"/>
    <property type="match status" value="1"/>
</dbReference>
<dbReference type="InterPro" id="IPR009384">
    <property type="entry name" value="SwrD-like"/>
</dbReference>
<name>A0A1T2XCL8_9BACL</name>
<reference evidence="1 2" key="1">
    <citation type="submission" date="2017-01" db="EMBL/GenBank/DDBJ databases">
        <title>Genome analysis of Paenibacillus selenitrireducens ES3-24.</title>
        <authorList>
            <person name="Xu D."/>
            <person name="Yao R."/>
            <person name="Zheng S."/>
        </authorList>
    </citation>
    <scope>NUCLEOTIDE SEQUENCE [LARGE SCALE GENOMIC DNA]</scope>
    <source>
        <strain evidence="1 2">ES3-24</strain>
    </source>
</reference>
<organism evidence="1 2">
    <name type="scientific">Paenibacillus selenitireducens</name>
    <dbReference type="NCBI Taxonomy" id="1324314"/>
    <lineage>
        <taxon>Bacteria</taxon>
        <taxon>Bacillati</taxon>
        <taxon>Bacillota</taxon>
        <taxon>Bacilli</taxon>
        <taxon>Bacillales</taxon>
        <taxon>Paenibacillaceae</taxon>
        <taxon>Paenibacillus</taxon>
    </lineage>
</organism>
<dbReference type="PANTHER" id="PTHR39185">
    <property type="entry name" value="SWARMING MOTILITY PROTEIN SWRD"/>
    <property type="match status" value="1"/>
</dbReference>
<dbReference type="AlphaFoldDB" id="A0A1T2XCL8"/>
<proteinExistence type="predicted"/>
<dbReference type="STRING" id="1324314.BVG16_14235"/>
<protein>
    <submittedName>
        <fullName evidence="1">Flagellar protein D</fullName>
    </submittedName>
</protein>
<accession>A0A1T2XCL8</accession>
<dbReference type="OrthoDB" id="9799862at2"/>
<keyword evidence="1" id="KW-0966">Cell projection</keyword>
<keyword evidence="1" id="KW-0282">Flagellum</keyword>
<dbReference type="EMBL" id="MSZX01000005">
    <property type="protein sequence ID" value="OPA77600.1"/>
    <property type="molecule type" value="Genomic_DNA"/>
</dbReference>
<comment type="caution">
    <text evidence="1">The sequence shown here is derived from an EMBL/GenBank/DDBJ whole genome shotgun (WGS) entry which is preliminary data.</text>
</comment>
<sequence>MISVTRLNGSPIWLNALLIESVEESPDTYITLVTGKKIIVLEKSSEVIRLMKDYLSSIGVQGATIKFQQTEGSS</sequence>
<evidence type="ECO:0000313" key="1">
    <source>
        <dbReference type="EMBL" id="OPA77600.1"/>
    </source>
</evidence>